<evidence type="ECO:0000313" key="4">
    <source>
        <dbReference type="Proteomes" id="UP000234503"/>
    </source>
</evidence>
<proteinExistence type="predicted"/>
<evidence type="ECO:0000313" key="3">
    <source>
        <dbReference type="EMBL" id="PLR36029.1"/>
    </source>
</evidence>
<dbReference type="RefSeq" id="WP_101824199.1">
    <property type="nucleotide sequence ID" value="NZ_PJZH01000007.1"/>
</dbReference>
<dbReference type="InterPro" id="IPR058997">
    <property type="entry name" value="YycE-like_C"/>
</dbReference>
<name>A0A2N5E4V8_9GAMM</name>
<dbReference type="Pfam" id="PF22659">
    <property type="entry name" value="YycE-like_C"/>
    <property type="match status" value="1"/>
</dbReference>
<dbReference type="CDD" id="cd06587">
    <property type="entry name" value="VOC"/>
    <property type="match status" value="1"/>
</dbReference>
<organism evidence="3 4">
    <name type="scientific">Chimaeribacter coloradensis</name>
    <dbReference type="NCBI Taxonomy" id="2060068"/>
    <lineage>
        <taxon>Bacteria</taxon>
        <taxon>Pseudomonadati</taxon>
        <taxon>Pseudomonadota</taxon>
        <taxon>Gammaproteobacteria</taxon>
        <taxon>Enterobacterales</taxon>
        <taxon>Yersiniaceae</taxon>
        <taxon>Chimaeribacter</taxon>
    </lineage>
</organism>
<evidence type="ECO:0000259" key="2">
    <source>
        <dbReference type="Pfam" id="PF22659"/>
    </source>
</evidence>
<evidence type="ECO:0000259" key="1">
    <source>
        <dbReference type="Pfam" id="PF22658"/>
    </source>
</evidence>
<dbReference type="EMBL" id="PJZH01000007">
    <property type="protein sequence ID" value="PLR36029.1"/>
    <property type="molecule type" value="Genomic_DNA"/>
</dbReference>
<gene>
    <name evidence="3" type="ORF">CYR32_09750</name>
</gene>
<dbReference type="Proteomes" id="UP000234503">
    <property type="component" value="Unassembled WGS sequence"/>
</dbReference>
<dbReference type="Gene3D" id="3.10.180.10">
    <property type="entry name" value="2,3-Dihydroxybiphenyl 1,2-Dioxygenase, domain 1"/>
    <property type="match status" value="1"/>
</dbReference>
<reference evidence="3 4" key="1">
    <citation type="submission" date="2017-12" db="EMBL/GenBank/DDBJ databases">
        <title>Characterization of six clinical isolates of Enterochimera gen. nov., a novel genus of the Yersiniaciae family and the three species Enterochimera arupensis sp. nov., Enterochimera coloradensis sp. nov, and Enterochimera californica sp. nov.</title>
        <authorList>
            <person name="Rossi A."/>
            <person name="Fisher M."/>
        </authorList>
    </citation>
    <scope>NUCLEOTIDE SEQUENCE [LARGE SCALE GENOMIC DNA]</scope>
    <source>
        <strain evidence="4">2016-Iso4</strain>
    </source>
</reference>
<feature type="domain" description="YycE-like C-terminal" evidence="2">
    <location>
        <begin position="76"/>
        <end position="128"/>
    </location>
</feature>
<keyword evidence="4" id="KW-1185">Reference proteome</keyword>
<dbReference type="SUPFAM" id="SSF54593">
    <property type="entry name" value="Glyoxalase/Bleomycin resistance protein/Dihydroxybiphenyl dioxygenase"/>
    <property type="match status" value="1"/>
</dbReference>
<feature type="domain" description="YycE-like N-terminal" evidence="1">
    <location>
        <begin position="10"/>
        <end position="61"/>
    </location>
</feature>
<dbReference type="InterPro" id="IPR029068">
    <property type="entry name" value="Glyas_Bleomycin-R_OHBP_Dase"/>
</dbReference>
<protein>
    <submittedName>
        <fullName evidence="3">Prolyl endopeptidase</fullName>
    </submittedName>
</protein>
<dbReference type="Pfam" id="PF22658">
    <property type="entry name" value="YycE-like_N"/>
    <property type="match status" value="1"/>
</dbReference>
<dbReference type="OrthoDB" id="8018325at2"/>
<sequence length="135" mass="14798">MSNAGRHAILRIARPVTELAARSALYQAGLGLEKLGEFIDHQGFSGVMLGYPGAAWHLEFTHCPAHPVSPAATAEDLLVLYLPDEAEWAARCRAMAQAGFRQTAAFNPYWDNAGRTFLDPDGYRTVLQRQQCPVA</sequence>
<dbReference type="InterPro" id="IPR058998">
    <property type="entry name" value="YycE-like_N"/>
</dbReference>
<comment type="caution">
    <text evidence="3">The sequence shown here is derived from an EMBL/GenBank/DDBJ whole genome shotgun (WGS) entry which is preliminary data.</text>
</comment>
<dbReference type="AlphaFoldDB" id="A0A2N5E4V8"/>
<accession>A0A2N5E4V8</accession>